<reference evidence="2" key="1">
    <citation type="journal article" date="2014" name="PLoS Negl. Trop. Dis.">
        <title>Identification and characterization of seminal fluid proteins in the Asian tiger mosquito, Aedes albopictus.</title>
        <authorList>
            <person name="Boes K.E."/>
            <person name="Ribeiro J.M."/>
            <person name="Wong A."/>
            <person name="Harrington L.C."/>
            <person name="Wolfner M.F."/>
            <person name="Sirot L.K."/>
        </authorList>
    </citation>
    <scope>NUCLEOTIDE SEQUENCE</scope>
    <source>
        <tissue evidence="2">Reproductive organs</tissue>
    </source>
</reference>
<reference evidence="4" key="2">
    <citation type="journal article" date="2015" name="Proc. Natl. Acad. Sci. U.S.A.">
        <title>Genome sequence of the Asian Tiger mosquito, Aedes albopictus, reveals insights into its biology, genetics, and evolution.</title>
        <authorList>
            <person name="Chen X.G."/>
            <person name="Jiang X."/>
            <person name="Gu J."/>
            <person name="Xu M."/>
            <person name="Wu Y."/>
            <person name="Deng Y."/>
            <person name="Zhang C."/>
            <person name="Bonizzoni M."/>
            <person name="Dermauw W."/>
            <person name="Vontas J."/>
            <person name="Armbruster P."/>
            <person name="Huang X."/>
            <person name="Yang Y."/>
            <person name="Zhang H."/>
            <person name="He W."/>
            <person name="Peng H."/>
            <person name="Liu Y."/>
            <person name="Wu K."/>
            <person name="Chen J."/>
            <person name="Lirakis M."/>
            <person name="Topalis P."/>
            <person name="Van Leeuwen T."/>
            <person name="Hall A.B."/>
            <person name="Jiang X."/>
            <person name="Thorpe C."/>
            <person name="Mueller R.L."/>
            <person name="Sun C."/>
            <person name="Waterhouse R.M."/>
            <person name="Yan G."/>
            <person name="Tu Z.J."/>
            <person name="Fang X."/>
            <person name="James A.A."/>
        </authorList>
    </citation>
    <scope>NUCLEOTIDE SEQUENCE [LARGE SCALE GENOMIC DNA]</scope>
    <source>
        <strain evidence="4">Foshan</strain>
    </source>
</reference>
<accession>A0A023EES7</accession>
<evidence type="ECO:0000313" key="2">
    <source>
        <dbReference type="EMBL" id="JAC07190.1"/>
    </source>
</evidence>
<dbReference type="VEuPathDB" id="VectorBase:AALF008661"/>
<feature type="transmembrane region" description="Helical" evidence="1">
    <location>
        <begin position="26"/>
        <end position="49"/>
    </location>
</feature>
<dbReference type="RefSeq" id="XP_062710390.1">
    <property type="nucleotide sequence ID" value="XM_062854406.1"/>
</dbReference>
<evidence type="ECO:0000256" key="1">
    <source>
        <dbReference type="SAM" id="Phobius"/>
    </source>
</evidence>
<evidence type="ECO:0000313" key="3">
    <source>
        <dbReference type="EnsemblMetazoa" id="AALFPA23_024137.P35982"/>
    </source>
</evidence>
<dbReference type="KEGG" id="aalb:109410306"/>
<proteinExistence type="evidence at transcript level"/>
<name>A0A023EES7_AEDAL</name>
<keyword evidence="1" id="KW-0472">Membrane</keyword>
<dbReference type="AlphaFoldDB" id="A0A023EES7"/>
<keyword evidence="1" id="KW-1133">Transmembrane helix</keyword>
<dbReference type="OrthoDB" id="6593925at2759"/>
<organism evidence="2">
    <name type="scientific">Aedes albopictus</name>
    <name type="common">Asian tiger mosquito</name>
    <name type="synonym">Stegomyia albopicta</name>
    <dbReference type="NCBI Taxonomy" id="7160"/>
    <lineage>
        <taxon>Eukaryota</taxon>
        <taxon>Metazoa</taxon>
        <taxon>Ecdysozoa</taxon>
        <taxon>Arthropoda</taxon>
        <taxon>Hexapoda</taxon>
        <taxon>Insecta</taxon>
        <taxon>Pterygota</taxon>
        <taxon>Neoptera</taxon>
        <taxon>Endopterygota</taxon>
        <taxon>Diptera</taxon>
        <taxon>Nematocera</taxon>
        <taxon>Culicoidea</taxon>
        <taxon>Culicidae</taxon>
        <taxon>Culicinae</taxon>
        <taxon>Aedini</taxon>
        <taxon>Aedes</taxon>
        <taxon>Stegomyia</taxon>
    </lineage>
</organism>
<sequence>MGGVDTSKWKPRRTHGTVINKARNKFAWAVLAIGSATFAVYYSIISYIGGDELKQRLRRNFLEQTEEEIDRRNLMRFSLLAPKKGDTIRKLLEDQENERTEK</sequence>
<keyword evidence="4" id="KW-1185">Reference proteome</keyword>
<dbReference type="Proteomes" id="UP000069940">
    <property type="component" value="Unassembled WGS sequence"/>
</dbReference>
<dbReference type="GeneID" id="109408898"/>
<reference evidence="3" key="3">
    <citation type="submission" date="2025-05" db="UniProtKB">
        <authorList>
            <consortium name="EnsemblMetazoa"/>
        </authorList>
    </citation>
    <scope>IDENTIFICATION</scope>
    <source>
        <strain evidence="3">Foshan</strain>
    </source>
</reference>
<dbReference type="VEuPathDB" id="VectorBase:AALC636_033366"/>
<keyword evidence="1" id="KW-0812">Transmembrane</keyword>
<dbReference type="VEuPathDB" id="VectorBase:AALFPA_050828"/>
<dbReference type="EMBL" id="GAPW01006408">
    <property type="protein sequence ID" value="JAC07190.1"/>
    <property type="molecule type" value="mRNA"/>
</dbReference>
<dbReference type="EnsemblMetazoa" id="AALFPA23_024137.R35982">
    <property type="protein sequence ID" value="AALFPA23_024137.P35982"/>
    <property type="gene ID" value="AALFPA23_024137"/>
</dbReference>
<protein>
    <submittedName>
        <fullName evidence="2 3">Uncharacterized protein</fullName>
    </submittedName>
</protein>
<evidence type="ECO:0000313" key="4">
    <source>
        <dbReference type="Proteomes" id="UP000069940"/>
    </source>
</evidence>